<proteinExistence type="predicted"/>
<evidence type="ECO:0000313" key="2">
    <source>
        <dbReference type="EMBL" id="AWB68722.1"/>
    </source>
</evidence>
<evidence type="ECO:0000256" key="1">
    <source>
        <dbReference type="SAM" id="Phobius"/>
    </source>
</evidence>
<name>A0A2S0VX25_9ALTE</name>
<evidence type="ECO:0000313" key="3">
    <source>
        <dbReference type="Proteomes" id="UP000244441"/>
    </source>
</evidence>
<keyword evidence="1" id="KW-0472">Membrane</keyword>
<keyword evidence="1" id="KW-1133">Transmembrane helix</keyword>
<dbReference type="AlphaFoldDB" id="A0A2S0VX25"/>
<reference evidence="2 3" key="1">
    <citation type="submission" date="2018-01" db="EMBL/GenBank/DDBJ databases">
        <title>Genome sequence of a Cantenovulum-like bacteria.</title>
        <authorList>
            <person name="Tan W.R."/>
            <person name="Lau N.-S."/>
            <person name="Go F."/>
            <person name="Amirul A.-A.A."/>
        </authorList>
    </citation>
    <scope>NUCLEOTIDE SEQUENCE [LARGE SCALE GENOMIC DNA]</scope>
    <source>
        <strain evidence="2 3">CCB-QB4</strain>
    </source>
</reference>
<accession>A0A2S0VX25</accession>
<keyword evidence="3" id="KW-1185">Reference proteome</keyword>
<dbReference type="Proteomes" id="UP000244441">
    <property type="component" value="Chromosome"/>
</dbReference>
<organism evidence="2 3">
    <name type="scientific">Saccharobesus litoralis</name>
    <dbReference type="NCBI Taxonomy" id="2172099"/>
    <lineage>
        <taxon>Bacteria</taxon>
        <taxon>Pseudomonadati</taxon>
        <taxon>Pseudomonadota</taxon>
        <taxon>Gammaproteobacteria</taxon>
        <taxon>Alteromonadales</taxon>
        <taxon>Alteromonadaceae</taxon>
        <taxon>Saccharobesus</taxon>
    </lineage>
</organism>
<protein>
    <submittedName>
        <fullName evidence="2">Uncharacterized protein</fullName>
    </submittedName>
</protein>
<dbReference type="KEGG" id="cate:C2869_21010"/>
<gene>
    <name evidence="2" type="ORF">C2869_21010</name>
</gene>
<dbReference type="EMBL" id="CP026604">
    <property type="protein sequence ID" value="AWB68722.1"/>
    <property type="molecule type" value="Genomic_DNA"/>
</dbReference>
<sequence>MLAEPANLSFVGEHLCLQSLQTFLPKRARLPKVGAWKPSLAYYKYSALLVLQAMVLLFTLVFAVPTGRRYLGFVRNKKPANAVI</sequence>
<feature type="transmembrane region" description="Helical" evidence="1">
    <location>
        <begin position="45"/>
        <end position="65"/>
    </location>
</feature>
<keyword evidence="1" id="KW-0812">Transmembrane</keyword>